<feature type="region of interest" description="Disordered" evidence="1">
    <location>
        <begin position="14"/>
        <end position="34"/>
    </location>
</feature>
<sequence length="187" mass="19368">MGVTAQLKFVPRPSPTGLVTAAPTNPSAPKPGNLTWTTTASTKKAPTTVALVTGIPTPGQNVSVVTNSTWSGNQTWVSTTATPLNTAVKMESIAIPAAAAGFMGAICACLVLLVMLHLFLNKKLCFEEVGGFPCFDQKKKEPKAAKLVAVCLMSAPPAFSQKTQQNIPPASSCSGHTSAALLFLSVL</sequence>
<name>A0A8J9ZW50_BRALA</name>
<accession>A0A8J9ZW50</accession>
<dbReference type="EMBL" id="OV696689">
    <property type="protein sequence ID" value="CAH1263962.1"/>
    <property type="molecule type" value="Genomic_DNA"/>
</dbReference>
<dbReference type="Proteomes" id="UP000838412">
    <property type="component" value="Chromosome 4"/>
</dbReference>
<evidence type="ECO:0000313" key="4">
    <source>
        <dbReference type="Proteomes" id="UP000838412"/>
    </source>
</evidence>
<keyword evidence="2" id="KW-0472">Membrane</keyword>
<gene>
    <name evidence="3" type="primary">Hypp2808</name>
    <name evidence="3" type="ORF">BLAG_LOCUS18485</name>
</gene>
<evidence type="ECO:0000256" key="1">
    <source>
        <dbReference type="SAM" id="MobiDB-lite"/>
    </source>
</evidence>
<feature type="transmembrane region" description="Helical" evidence="2">
    <location>
        <begin position="93"/>
        <end position="120"/>
    </location>
</feature>
<protein>
    <submittedName>
        <fullName evidence="3">Hypp2808 protein</fullName>
    </submittedName>
</protein>
<proteinExistence type="predicted"/>
<dbReference type="AlphaFoldDB" id="A0A8J9ZW50"/>
<organism evidence="3 4">
    <name type="scientific">Branchiostoma lanceolatum</name>
    <name type="common">Common lancelet</name>
    <name type="synonym">Amphioxus lanceolatum</name>
    <dbReference type="NCBI Taxonomy" id="7740"/>
    <lineage>
        <taxon>Eukaryota</taxon>
        <taxon>Metazoa</taxon>
        <taxon>Chordata</taxon>
        <taxon>Cephalochordata</taxon>
        <taxon>Leptocardii</taxon>
        <taxon>Amphioxiformes</taxon>
        <taxon>Branchiostomatidae</taxon>
        <taxon>Branchiostoma</taxon>
    </lineage>
</organism>
<keyword evidence="2" id="KW-1133">Transmembrane helix</keyword>
<evidence type="ECO:0000313" key="3">
    <source>
        <dbReference type="EMBL" id="CAH1263962.1"/>
    </source>
</evidence>
<keyword evidence="4" id="KW-1185">Reference proteome</keyword>
<reference evidence="3" key="1">
    <citation type="submission" date="2022-01" db="EMBL/GenBank/DDBJ databases">
        <authorList>
            <person name="Braso-Vives M."/>
        </authorList>
    </citation>
    <scope>NUCLEOTIDE SEQUENCE</scope>
</reference>
<keyword evidence="2" id="KW-0812">Transmembrane</keyword>
<evidence type="ECO:0000256" key="2">
    <source>
        <dbReference type="SAM" id="Phobius"/>
    </source>
</evidence>